<name>A0ABP8KBE7_9MICO</name>
<evidence type="ECO:0000256" key="3">
    <source>
        <dbReference type="ARBA" id="ARBA00022691"/>
    </source>
</evidence>
<comment type="caution">
    <text evidence="4">The sequence shown here is derived from an EMBL/GenBank/DDBJ whole genome shotgun (WGS) entry which is preliminary data.</text>
</comment>
<dbReference type="InterPro" id="IPR029063">
    <property type="entry name" value="SAM-dependent_MTases_sf"/>
</dbReference>
<organism evidence="4 5">
    <name type="scientific">Ornithinibacter aureus</name>
    <dbReference type="NCBI Taxonomy" id="622664"/>
    <lineage>
        <taxon>Bacteria</taxon>
        <taxon>Bacillati</taxon>
        <taxon>Actinomycetota</taxon>
        <taxon>Actinomycetes</taxon>
        <taxon>Micrococcales</taxon>
        <taxon>Intrasporangiaceae</taxon>
        <taxon>Ornithinibacter</taxon>
    </lineage>
</organism>
<protein>
    <submittedName>
        <fullName evidence="4">Methyltransferase</fullName>
    </submittedName>
</protein>
<dbReference type="GO" id="GO:0008168">
    <property type="term" value="F:methyltransferase activity"/>
    <property type="evidence" value="ECO:0007669"/>
    <property type="project" value="UniProtKB-KW"/>
</dbReference>
<keyword evidence="1 4" id="KW-0489">Methyltransferase</keyword>
<evidence type="ECO:0000313" key="5">
    <source>
        <dbReference type="Proteomes" id="UP001500390"/>
    </source>
</evidence>
<dbReference type="PANTHER" id="PTHR43464">
    <property type="entry name" value="METHYLTRANSFERASE"/>
    <property type="match status" value="1"/>
</dbReference>
<gene>
    <name evidence="4" type="ORF">GCM10023153_33750</name>
</gene>
<evidence type="ECO:0000256" key="2">
    <source>
        <dbReference type="ARBA" id="ARBA00022679"/>
    </source>
</evidence>
<sequence>MADERARSRRAAGPPGLRTAAVHGALDAFAARRSAELGRPLRVLDLGGGTGGTAVPLAVAGHDVTVVDPSPDALASLRRRAAETDTSQRIHPVQGDTDTLGELAAGGEPAAYDLVCLHGTLEVVDDPDAAMAGIATVLAPGGTLSLVVAQRLPAALARALAGQFARAQAILERPDGRWGDDDPAPRRFDENVVLDLLRTHGFTPVDSHGVRIFSDLVPSALVDSEADRAALLELEEVASRHLDHPLLGGLGSVRHVLATRG</sequence>
<dbReference type="SUPFAM" id="SSF53335">
    <property type="entry name" value="S-adenosyl-L-methionine-dependent methyltransferases"/>
    <property type="match status" value="1"/>
</dbReference>
<keyword evidence="3" id="KW-0949">S-adenosyl-L-methionine</keyword>
<keyword evidence="2" id="KW-0808">Transferase</keyword>
<dbReference type="Gene3D" id="3.40.50.150">
    <property type="entry name" value="Vaccinia Virus protein VP39"/>
    <property type="match status" value="1"/>
</dbReference>
<evidence type="ECO:0000313" key="4">
    <source>
        <dbReference type="EMBL" id="GAA4403637.1"/>
    </source>
</evidence>
<dbReference type="CDD" id="cd02440">
    <property type="entry name" value="AdoMet_MTases"/>
    <property type="match status" value="1"/>
</dbReference>
<dbReference type="PANTHER" id="PTHR43464:SF19">
    <property type="entry name" value="UBIQUINONE BIOSYNTHESIS O-METHYLTRANSFERASE, MITOCHONDRIAL"/>
    <property type="match status" value="1"/>
</dbReference>
<keyword evidence="5" id="KW-1185">Reference proteome</keyword>
<accession>A0ABP8KBE7</accession>
<reference evidence="5" key="1">
    <citation type="journal article" date="2019" name="Int. J. Syst. Evol. Microbiol.">
        <title>The Global Catalogue of Microorganisms (GCM) 10K type strain sequencing project: providing services to taxonomists for standard genome sequencing and annotation.</title>
        <authorList>
            <consortium name="The Broad Institute Genomics Platform"/>
            <consortium name="The Broad Institute Genome Sequencing Center for Infectious Disease"/>
            <person name="Wu L."/>
            <person name="Ma J."/>
        </authorList>
    </citation>
    <scope>NUCLEOTIDE SEQUENCE [LARGE SCALE GENOMIC DNA]</scope>
    <source>
        <strain evidence="5">JCM 17738</strain>
    </source>
</reference>
<dbReference type="EMBL" id="BAABFX010000053">
    <property type="protein sequence ID" value="GAA4403637.1"/>
    <property type="molecule type" value="Genomic_DNA"/>
</dbReference>
<dbReference type="Proteomes" id="UP001500390">
    <property type="component" value="Unassembled WGS sequence"/>
</dbReference>
<evidence type="ECO:0000256" key="1">
    <source>
        <dbReference type="ARBA" id="ARBA00022603"/>
    </source>
</evidence>
<proteinExistence type="predicted"/>
<dbReference type="RefSeq" id="WP_159899601.1">
    <property type="nucleotide sequence ID" value="NZ_BAABFX010000053.1"/>
</dbReference>
<dbReference type="Pfam" id="PF13489">
    <property type="entry name" value="Methyltransf_23"/>
    <property type="match status" value="1"/>
</dbReference>
<dbReference type="GO" id="GO:0032259">
    <property type="term" value="P:methylation"/>
    <property type="evidence" value="ECO:0007669"/>
    <property type="project" value="UniProtKB-KW"/>
</dbReference>